<dbReference type="Proteomes" id="UP000182229">
    <property type="component" value="Unassembled WGS sequence"/>
</dbReference>
<protein>
    <submittedName>
        <fullName evidence="1">Uncharacterized protein</fullName>
    </submittedName>
</protein>
<proteinExistence type="predicted"/>
<sequence length="63" mass="7102">MQVPVLELPMQQLRVVPEIHDCPLTFEHELPTKEQIGMGVSRQYVVEPSHVTLAPSEAEQLVP</sequence>
<reference evidence="2" key="1">
    <citation type="submission" date="2016-11" db="EMBL/GenBank/DDBJ databases">
        <authorList>
            <person name="Shukria A."/>
            <person name="Stevens D.C."/>
        </authorList>
    </citation>
    <scope>NUCLEOTIDE SEQUENCE [LARGE SCALE GENOMIC DNA]</scope>
    <source>
        <strain evidence="2">Cbfe23</strain>
    </source>
</reference>
<comment type="caution">
    <text evidence="1">The sequence shown here is derived from an EMBL/GenBank/DDBJ whole genome shotgun (WGS) entry which is preliminary data.</text>
</comment>
<evidence type="ECO:0000313" key="2">
    <source>
        <dbReference type="Proteomes" id="UP000182229"/>
    </source>
</evidence>
<keyword evidence="2" id="KW-1185">Reference proteome</keyword>
<evidence type="ECO:0000313" key="1">
    <source>
        <dbReference type="EMBL" id="OJH38195.1"/>
    </source>
</evidence>
<dbReference type="EMBL" id="MPIN01000006">
    <property type="protein sequence ID" value="OJH38195.1"/>
    <property type="molecule type" value="Genomic_DNA"/>
</dbReference>
<accession>A0A1L9B7G7</accession>
<reference evidence="1 2" key="2">
    <citation type="submission" date="2016-12" db="EMBL/GenBank/DDBJ databases">
        <title>Draft Genome Sequence of Cystobacter ferrugineus Strain Cbfe23.</title>
        <authorList>
            <person name="Akbar S."/>
            <person name="Dowd S.E."/>
            <person name="Stevens D.C."/>
        </authorList>
    </citation>
    <scope>NUCLEOTIDE SEQUENCE [LARGE SCALE GENOMIC DNA]</scope>
    <source>
        <strain evidence="1 2">Cbfe23</strain>
    </source>
</reference>
<dbReference type="AlphaFoldDB" id="A0A1L9B7G7"/>
<organism evidence="1 2">
    <name type="scientific">Cystobacter ferrugineus</name>
    <dbReference type="NCBI Taxonomy" id="83449"/>
    <lineage>
        <taxon>Bacteria</taxon>
        <taxon>Pseudomonadati</taxon>
        <taxon>Myxococcota</taxon>
        <taxon>Myxococcia</taxon>
        <taxon>Myxococcales</taxon>
        <taxon>Cystobacterineae</taxon>
        <taxon>Archangiaceae</taxon>
        <taxon>Cystobacter</taxon>
    </lineage>
</organism>
<name>A0A1L9B7G7_9BACT</name>
<gene>
    <name evidence="1" type="ORF">BON30_23895</name>
</gene>